<dbReference type="InterPro" id="IPR029058">
    <property type="entry name" value="AB_hydrolase_fold"/>
</dbReference>
<dbReference type="RefSeq" id="WP_305110318.1">
    <property type="nucleotide sequence ID" value="NZ_JAUTIX010000001.1"/>
</dbReference>
<dbReference type="SUPFAM" id="SSF53474">
    <property type="entry name" value="alpha/beta-Hydrolases"/>
    <property type="match status" value="1"/>
</dbReference>
<organism evidence="2 3">
    <name type="scientific">Tsukamurella strandjordii</name>
    <dbReference type="NCBI Taxonomy" id="147577"/>
    <lineage>
        <taxon>Bacteria</taxon>
        <taxon>Bacillati</taxon>
        <taxon>Actinomycetota</taxon>
        <taxon>Actinomycetes</taxon>
        <taxon>Mycobacteriales</taxon>
        <taxon>Tsukamurellaceae</taxon>
        <taxon>Tsukamurella</taxon>
    </lineage>
</organism>
<dbReference type="Pfam" id="PF00561">
    <property type="entry name" value="Abhydrolase_1"/>
    <property type="match status" value="1"/>
</dbReference>
<feature type="domain" description="AB hydrolase-1" evidence="1">
    <location>
        <begin position="18"/>
        <end position="252"/>
    </location>
</feature>
<gene>
    <name evidence="2" type="ORF">Q7X28_03750</name>
</gene>
<dbReference type="Proteomes" id="UP001178281">
    <property type="component" value="Unassembled WGS sequence"/>
</dbReference>
<dbReference type="InterPro" id="IPR000073">
    <property type="entry name" value="AB_hydrolase_1"/>
</dbReference>
<name>A0AA90ND66_9ACTN</name>
<dbReference type="PRINTS" id="PR00111">
    <property type="entry name" value="ABHYDROLASE"/>
</dbReference>
<dbReference type="InterPro" id="IPR050266">
    <property type="entry name" value="AB_hydrolase_sf"/>
</dbReference>
<dbReference type="AlphaFoldDB" id="A0AA90ND66"/>
<proteinExistence type="predicted"/>
<evidence type="ECO:0000259" key="1">
    <source>
        <dbReference type="Pfam" id="PF00561"/>
    </source>
</evidence>
<accession>A0AA90ND66</accession>
<evidence type="ECO:0000313" key="3">
    <source>
        <dbReference type="Proteomes" id="UP001178281"/>
    </source>
</evidence>
<evidence type="ECO:0000313" key="2">
    <source>
        <dbReference type="EMBL" id="MDP0397033.1"/>
    </source>
</evidence>
<dbReference type="Gene3D" id="3.40.50.1820">
    <property type="entry name" value="alpha/beta hydrolase"/>
    <property type="match status" value="1"/>
</dbReference>
<keyword evidence="2" id="KW-0378">Hydrolase</keyword>
<protein>
    <submittedName>
        <fullName evidence="2">Alpha/beta hydrolase</fullName>
    </submittedName>
</protein>
<comment type="caution">
    <text evidence="2">The sequence shown here is derived from an EMBL/GenBank/DDBJ whole genome shotgun (WGS) entry which is preliminary data.</text>
</comment>
<dbReference type="PANTHER" id="PTHR43798:SF6">
    <property type="entry name" value="HYDROLASE, PUTATIVE (AFU_ORTHOLOGUE AFUA_4G13070)-RELATED"/>
    <property type="match status" value="1"/>
</dbReference>
<dbReference type="PANTHER" id="PTHR43798">
    <property type="entry name" value="MONOACYLGLYCEROL LIPASE"/>
    <property type="match status" value="1"/>
</dbReference>
<dbReference type="EMBL" id="JAUTIX010000001">
    <property type="protein sequence ID" value="MDP0397033.1"/>
    <property type="molecule type" value="Genomic_DNA"/>
</dbReference>
<reference evidence="2" key="1">
    <citation type="submission" date="2023-08" db="EMBL/GenBank/DDBJ databases">
        <title>The draft genome of Tsukamurella strandjordii strain 050030.</title>
        <authorList>
            <person name="Zhao F."/>
            <person name="Feng Y."/>
            <person name="Zong Z."/>
        </authorList>
    </citation>
    <scope>NUCLEOTIDE SEQUENCE</scope>
    <source>
        <strain evidence="2">050030</strain>
    </source>
</reference>
<dbReference type="GO" id="GO:0016787">
    <property type="term" value="F:hydrolase activity"/>
    <property type="evidence" value="ECO:0007669"/>
    <property type="project" value="UniProtKB-KW"/>
</dbReference>
<keyword evidence="3" id="KW-1185">Reference proteome</keyword>
<sequence>MRFTEIHDHVLGDPGGTPVLLIHGFTVDHRLLLPLDGAFARSSESWRRHYIDLPGFGASAAGPEIDGADALARAVEDYVDAQFGDAPFAVVGSSLGGALARHVACSMPDRMLGVCLLVPSVVPLATRDRPAPIRFDEDRTLLSELPDADRAAYEEMAVDLTRDNWERYREAALPGIRAYDRSVAARIYADFTLNTEPESLLSAPIDSPSLLVTARQDAVVGYTDQMRLLPHYRRMALVVADRAGHNVHLDRPELVQEALADWVERMERGSHAVDAMRSLVSSVHVTRSGGAA</sequence>